<feature type="transmembrane region" description="Helical" evidence="1">
    <location>
        <begin position="110"/>
        <end position="128"/>
    </location>
</feature>
<reference evidence="2 3" key="1">
    <citation type="journal article" date="2014" name="PLoS ONE">
        <title>Grimontia indica AK16(T), sp. nov., Isolated from a Seawater Sample Reports the Presence of Pathogenic Genes Similar to Vibrio Genus.</title>
        <authorList>
            <person name="Singh A."/>
            <person name="Vaidya B."/>
            <person name="Khatri I."/>
            <person name="Srinivas T.N."/>
            <person name="Subramanian S."/>
            <person name="Korpole S."/>
            <person name="Pinnaka A.K."/>
        </authorList>
    </citation>
    <scope>NUCLEOTIDE SEQUENCE [LARGE SCALE GENOMIC DNA]</scope>
    <source>
        <strain evidence="2 3">AK16</strain>
    </source>
</reference>
<keyword evidence="1" id="KW-1133">Transmembrane helix</keyword>
<evidence type="ECO:0000256" key="1">
    <source>
        <dbReference type="SAM" id="Phobius"/>
    </source>
</evidence>
<keyword evidence="1" id="KW-0472">Membrane</keyword>
<accession>R1IKL8</accession>
<sequence length="320" mass="34191">MAALYKLWLVIHAMKQNILTFFKGMAMGAADVVPGVSGGTIAFITGIYDTLLESIRRVNPSIISLWRREGFGAVWQHVNGTFLASLLTGILTAILTLAKAVSYALENHPIVIWSFFFGLIIASAIHMIKQVEKWSAGEIVLAIAGAIFAYGITVANPISMEFSMLTVFIAGSIAICAMILPGISGSFILLLLGMYAPVLDAVKSFNIPILALFALGCLAGILSFSHVLSWLLNNFRSLTIAFLTGLLIGALGKVWPWKEAISFRVNSSGEQVPLVEKVLSPGAFEAATGQPALMGTAIVMMIVGFALVIGLEKVSEKLAD</sequence>
<gene>
    <name evidence="2" type="ORF">D515_04172</name>
</gene>
<feature type="transmembrane region" description="Helical" evidence="1">
    <location>
        <begin position="292"/>
        <end position="311"/>
    </location>
</feature>
<dbReference type="Pfam" id="PF04018">
    <property type="entry name" value="VCA0040-like"/>
    <property type="match status" value="1"/>
</dbReference>
<feature type="transmembrane region" description="Helical" evidence="1">
    <location>
        <begin position="74"/>
        <end position="98"/>
    </location>
</feature>
<dbReference type="PANTHER" id="PTHR37308:SF1">
    <property type="entry name" value="POLYPRENYL-PHOSPHATE TRANSPORTER"/>
    <property type="match status" value="1"/>
</dbReference>
<proteinExistence type="predicted"/>
<name>R1IKL8_9GAMM</name>
<dbReference type="EMBL" id="ANFM02000006">
    <property type="protein sequence ID" value="EOD81271.1"/>
    <property type="molecule type" value="Genomic_DNA"/>
</dbReference>
<evidence type="ECO:0000313" key="3">
    <source>
        <dbReference type="Proteomes" id="UP000011223"/>
    </source>
</evidence>
<dbReference type="AlphaFoldDB" id="R1IKL8"/>
<comment type="caution">
    <text evidence="2">The sequence shown here is derived from an EMBL/GenBank/DDBJ whole genome shotgun (WGS) entry which is preliminary data.</text>
</comment>
<feature type="transmembrane region" description="Helical" evidence="1">
    <location>
        <begin position="134"/>
        <end position="155"/>
    </location>
</feature>
<dbReference type="eggNOG" id="COG2035">
    <property type="taxonomic scope" value="Bacteria"/>
</dbReference>
<dbReference type="InterPro" id="IPR007163">
    <property type="entry name" value="VCA0040-like"/>
</dbReference>
<feature type="transmembrane region" description="Helical" evidence="1">
    <location>
        <begin position="167"/>
        <end position="195"/>
    </location>
</feature>
<feature type="transmembrane region" description="Helical" evidence="1">
    <location>
        <begin position="207"/>
        <end position="231"/>
    </location>
</feature>
<keyword evidence="3" id="KW-1185">Reference proteome</keyword>
<keyword evidence="1" id="KW-0812">Transmembrane</keyword>
<protein>
    <submittedName>
        <fullName evidence="2">Membrane protein</fullName>
    </submittedName>
</protein>
<feature type="transmembrane region" description="Helical" evidence="1">
    <location>
        <begin position="238"/>
        <end position="257"/>
    </location>
</feature>
<evidence type="ECO:0000313" key="2">
    <source>
        <dbReference type="EMBL" id="EOD81271.1"/>
    </source>
</evidence>
<organism evidence="2 3">
    <name type="scientific">Grimontia indica</name>
    <dbReference type="NCBI Taxonomy" id="1056512"/>
    <lineage>
        <taxon>Bacteria</taxon>
        <taxon>Pseudomonadati</taxon>
        <taxon>Pseudomonadota</taxon>
        <taxon>Gammaproteobacteria</taxon>
        <taxon>Vibrionales</taxon>
        <taxon>Vibrionaceae</taxon>
        <taxon>Grimontia</taxon>
    </lineage>
</organism>
<dbReference type="Proteomes" id="UP000011223">
    <property type="component" value="Unassembled WGS sequence"/>
</dbReference>
<dbReference type="PANTHER" id="PTHR37308">
    <property type="entry name" value="INTEGRAL MEMBRANE PROTEIN"/>
    <property type="match status" value="1"/>
</dbReference>